<dbReference type="AlphaFoldDB" id="A0A4U8ULC2"/>
<name>A0A4U8ULC2_STECR</name>
<gene>
    <name evidence="1" type="ORF">L596_000105</name>
</gene>
<comment type="caution">
    <text evidence="1">The sequence shown here is derived from an EMBL/GenBank/DDBJ whole genome shotgun (WGS) entry which is preliminary data.</text>
</comment>
<protein>
    <submittedName>
        <fullName evidence="1">Uncharacterized protein</fullName>
    </submittedName>
</protein>
<keyword evidence="2" id="KW-1185">Reference proteome</keyword>
<proteinExistence type="predicted"/>
<evidence type="ECO:0000313" key="1">
    <source>
        <dbReference type="EMBL" id="TMS32238.1"/>
    </source>
</evidence>
<reference evidence="1 2" key="2">
    <citation type="journal article" date="2019" name="G3 (Bethesda)">
        <title>Hybrid Assembly of the Genome of the Entomopathogenic Nematode Steinernema carpocapsae Identifies the X-Chromosome.</title>
        <authorList>
            <person name="Serra L."/>
            <person name="Macchietto M."/>
            <person name="Macias-Munoz A."/>
            <person name="McGill C.J."/>
            <person name="Rodriguez I.M."/>
            <person name="Rodriguez B."/>
            <person name="Murad R."/>
            <person name="Mortazavi A."/>
        </authorList>
    </citation>
    <scope>NUCLEOTIDE SEQUENCE [LARGE SCALE GENOMIC DNA]</scope>
    <source>
        <strain evidence="1 2">ALL</strain>
    </source>
</reference>
<organism evidence="1 2">
    <name type="scientific">Steinernema carpocapsae</name>
    <name type="common">Entomopathogenic nematode</name>
    <dbReference type="NCBI Taxonomy" id="34508"/>
    <lineage>
        <taxon>Eukaryota</taxon>
        <taxon>Metazoa</taxon>
        <taxon>Ecdysozoa</taxon>
        <taxon>Nematoda</taxon>
        <taxon>Chromadorea</taxon>
        <taxon>Rhabditida</taxon>
        <taxon>Tylenchina</taxon>
        <taxon>Panagrolaimomorpha</taxon>
        <taxon>Strongyloidoidea</taxon>
        <taxon>Steinernematidae</taxon>
        <taxon>Steinernema</taxon>
    </lineage>
</organism>
<sequence length="76" mass="8554">MSPILESIKTEKNCWHAVKKAKREPIGQPVIYGLTGHTVCLLDSDTADKTTTSNKPKNRWPRGLLLMQTKSPHRSL</sequence>
<reference evidence="1 2" key="1">
    <citation type="journal article" date="2015" name="Genome Biol.">
        <title>Comparative genomics of Steinernema reveals deeply conserved gene regulatory networks.</title>
        <authorList>
            <person name="Dillman A.R."/>
            <person name="Macchietto M."/>
            <person name="Porter C.F."/>
            <person name="Rogers A."/>
            <person name="Williams B."/>
            <person name="Antoshechkin I."/>
            <person name="Lee M.M."/>
            <person name="Goodwin Z."/>
            <person name="Lu X."/>
            <person name="Lewis E.E."/>
            <person name="Goodrich-Blair H."/>
            <person name="Stock S.P."/>
            <person name="Adams B.J."/>
            <person name="Sternberg P.W."/>
            <person name="Mortazavi A."/>
        </authorList>
    </citation>
    <scope>NUCLEOTIDE SEQUENCE [LARGE SCALE GENOMIC DNA]</scope>
    <source>
        <strain evidence="1 2">ALL</strain>
    </source>
</reference>
<accession>A0A4U8ULC2</accession>
<dbReference type="Proteomes" id="UP000298663">
    <property type="component" value="Unassembled WGS sequence"/>
</dbReference>
<evidence type="ECO:0000313" key="2">
    <source>
        <dbReference type="Proteomes" id="UP000298663"/>
    </source>
</evidence>
<dbReference type="EMBL" id="AZBU02000001">
    <property type="protein sequence ID" value="TMS32238.1"/>
    <property type="molecule type" value="Genomic_DNA"/>
</dbReference>